<dbReference type="RefSeq" id="WP_284256091.1">
    <property type="nucleotide sequence ID" value="NZ_BSOS01000005.1"/>
</dbReference>
<keyword evidence="2" id="KW-1185">Reference proteome</keyword>
<dbReference type="EMBL" id="BSOS01000005">
    <property type="protein sequence ID" value="GLR65588.1"/>
    <property type="molecule type" value="Genomic_DNA"/>
</dbReference>
<gene>
    <name evidence="1" type="ORF">GCM10010909_02660</name>
</gene>
<evidence type="ECO:0000313" key="1">
    <source>
        <dbReference type="EMBL" id="GLR65588.1"/>
    </source>
</evidence>
<accession>A0ABQ6A1V1</accession>
<proteinExistence type="predicted"/>
<sequence length="84" mass="9119">MSVTIFVADLAEFSPLVEAARGMAGVTLAPPRHGYWRIQAAGTLALQRKALGLRVALWNSALSGGIRGRLVEYTNDRIILENEP</sequence>
<name>A0ABQ6A1V1_9PROT</name>
<organism evidence="1 2">
    <name type="scientific">Acidocella aquatica</name>
    <dbReference type="NCBI Taxonomy" id="1922313"/>
    <lineage>
        <taxon>Bacteria</taxon>
        <taxon>Pseudomonadati</taxon>
        <taxon>Pseudomonadota</taxon>
        <taxon>Alphaproteobacteria</taxon>
        <taxon>Acetobacterales</taxon>
        <taxon>Acidocellaceae</taxon>
        <taxon>Acidocella</taxon>
    </lineage>
</organism>
<dbReference type="Proteomes" id="UP001156641">
    <property type="component" value="Unassembled WGS sequence"/>
</dbReference>
<reference evidence="2" key="1">
    <citation type="journal article" date="2019" name="Int. J. Syst. Evol. Microbiol.">
        <title>The Global Catalogue of Microorganisms (GCM) 10K type strain sequencing project: providing services to taxonomists for standard genome sequencing and annotation.</title>
        <authorList>
            <consortium name="The Broad Institute Genomics Platform"/>
            <consortium name="The Broad Institute Genome Sequencing Center for Infectious Disease"/>
            <person name="Wu L."/>
            <person name="Ma J."/>
        </authorList>
    </citation>
    <scope>NUCLEOTIDE SEQUENCE [LARGE SCALE GENOMIC DNA]</scope>
    <source>
        <strain evidence="2">NBRC 112502</strain>
    </source>
</reference>
<protein>
    <submittedName>
        <fullName evidence="1">Uncharacterized protein</fullName>
    </submittedName>
</protein>
<evidence type="ECO:0000313" key="2">
    <source>
        <dbReference type="Proteomes" id="UP001156641"/>
    </source>
</evidence>
<comment type="caution">
    <text evidence="1">The sequence shown here is derived from an EMBL/GenBank/DDBJ whole genome shotgun (WGS) entry which is preliminary data.</text>
</comment>